<evidence type="ECO:0008006" key="7">
    <source>
        <dbReference type="Google" id="ProtNLM"/>
    </source>
</evidence>
<organism evidence="5 6">
    <name type="scientific">Aquarana catesbeiana</name>
    <name type="common">American bullfrog</name>
    <name type="synonym">Rana catesbeiana</name>
    <dbReference type="NCBI Taxonomy" id="8400"/>
    <lineage>
        <taxon>Eukaryota</taxon>
        <taxon>Metazoa</taxon>
        <taxon>Chordata</taxon>
        <taxon>Craniata</taxon>
        <taxon>Vertebrata</taxon>
        <taxon>Euteleostomi</taxon>
        <taxon>Amphibia</taxon>
        <taxon>Batrachia</taxon>
        <taxon>Anura</taxon>
        <taxon>Neobatrachia</taxon>
        <taxon>Ranoidea</taxon>
        <taxon>Ranidae</taxon>
        <taxon>Aquarana</taxon>
    </lineage>
</organism>
<feature type="repeat" description="Filamin" evidence="3">
    <location>
        <begin position="1708"/>
        <end position="1800"/>
    </location>
</feature>
<feature type="repeat" description="Filamin" evidence="3">
    <location>
        <begin position="277"/>
        <end position="369"/>
    </location>
</feature>
<dbReference type="PROSITE" id="PS50194">
    <property type="entry name" value="FILAMIN_REPEAT"/>
    <property type="match status" value="21"/>
</dbReference>
<feature type="repeat" description="Filamin" evidence="3">
    <location>
        <begin position="768"/>
        <end position="860"/>
    </location>
</feature>
<keyword evidence="2" id="KW-0677">Repeat</keyword>
<feature type="repeat" description="Filamin" evidence="3">
    <location>
        <begin position="373"/>
        <end position="469"/>
    </location>
</feature>
<feature type="repeat" description="Filamin" evidence="3">
    <location>
        <begin position="1616"/>
        <end position="1705"/>
    </location>
</feature>
<feature type="repeat" description="Filamin" evidence="3">
    <location>
        <begin position="1343"/>
        <end position="1438"/>
    </location>
</feature>
<feature type="repeat" description="Filamin" evidence="3">
    <location>
        <begin position="48"/>
        <end position="146"/>
    </location>
</feature>
<dbReference type="EMBL" id="KV932892">
    <property type="protein sequence ID" value="PIO31738.1"/>
    <property type="molecule type" value="Genomic_DNA"/>
</dbReference>
<keyword evidence="6" id="KW-1185">Reference proteome</keyword>
<feature type="repeat" description="Filamin" evidence="3">
    <location>
        <begin position="1056"/>
        <end position="1148"/>
    </location>
</feature>
<feature type="repeat" description="Filamin" evidence="3">
    <location>
        <begin position="470"/>
        <end position="572"/>
    </location>
</feature>
<sequence length="2055" mass="217974">MQQADDWLGIPQVITPEEIVDPNVDEHSVMTYLSQFPKAKLKPGAPLRPKLNPKKARAYGPGIEPTGNMVKKRAEFTVETISAGSGEVIVYVEDPAGHKEEAKVTANNDKNRTFSVYYIPKVTGMHKVTVLFAGQNIAKSPFEVNVDKSQGDASKVTAQGPGLEPTGNLANKTTYFEIFTAASNPTACRAVGRGLQPKGVRVKETADFKVYTKGAGSGELKVVIKGPKGTEERVKQKDLGDGVYAFEYYPSTPGNYTVTITWGGQHIPRSPFEVKVGTECGHQKVRAWGPGLEGGVVGKSADFVVEAIGDDVGTLGFSVEGPSQAKIECDDKGDGSCDVRYWPLEAGEYAVHVLCNNEDIKLSPFMAEIKPAPKDFYPEKVKAYGPGLEKTGLAINKPAEFTVDAKHGGKAPLKASVQDSEGNPVEVTTKDNGNGTYSCSYIPKKPLKHTAVISWGGVNIPNSPFRMTVGAGSHPNKVKVYGPGVAKTGLKAHEPTYFTVDCTEAGQGDVSIGIKCAPGVVGPAEADIDFDIIRNDNDTFTVKYTPPGAGSYTIMVLFAGQATPTSPIRIKVDPSHDASKVKADGPGLNKSGVEIGKPTHFTVNTKAAGKAKLDVNFTGPAKGDAVKDFDIIDNLDNSYTVKYTPVQQGNLGVNVTYGGDHIPKSPFPVGIAPTLDLSKIKVSGLGDKVEVGKDQEFTVKSKGAGGQGKVATKITGPSNKSVPCKVEPGLSPDNSTVKFIPREEGPYEVDVTYDGVPVPGSPFPVEAVPPTNPSKVKAFGPGLKGGNVGAPAPFTIDTKGAGQGGLGLTVEGPCEAKIECLDNGDGTCSVNYLPTQHGDYNINILFADKHIPGSPFKAKIEPCFDPTKVTCSGPGLEQAQVGEAGTFNVDCSNAGSAELTIEIISDTGMQAEVHIQDNGDGTYTITYIPLYPGIYTITIKYGGQMVPNFPSKLQVKPALDTSGVKVYGPGVEGKGVFREATTDFNVDARALSKAGGPHVKTRVSNPSGNFTEAYVQDNGDGTYKVEYTPYEEGVHSVDVTYDGNPTPNSPFRVPVTEGCDPSRVRVHGPGIQNGTTNKPNKFTVETRGAGTGGLGLAVEGPSEAKMSCTDNKDGSCSVEYIPYEPGTYSLNVTYGGHQVPGSPFKVPVTDVVDSSKVKCSGPGLSPGLVRANVPQSFTVDTSKAGVAPLQVKVQGPKGLVEPVEVVDNGDGTQTVNYVPSREGPYNIAVLYGDDEVPRSPFKVKVLPTHDASKVKASGPGLNTTGVPASLPVEFTIDAKDAGEGLLAVQITDPEGKPKKATIRDNQDGTYTVSYVPDMTGRYTILIKYGGDEIPYSPYRIRAVPTGDASKCTVTGAGIGPTIQIGEETVITVDAKAAGKGKVTCTVCTPDGTEVDVDVVENEDGTFDIFYTAPQPGKYVICVRFGGEHIPNSPFQVTATDRPVMGVNGLDVAGLRPFDLVIPFTIKKGEITGEVRMPSGKVAKPDITDNKDGTVTVRYAPTEAGLHEMDIKYDGLHIPGSPLQFYVDYVNSGHVTAYGPGLIHGTVNKPAVFTVNTKDAGEGGLSLAIEGPSKAEISCTDNQDGTCSVSYLPVLPGDYNILVKYNNKHIPGSPFVAKITGDDTMRMSQLKVGSTADIPLNITETDLSQLTATVTSPSGREEPCLLKRLRNGHIGISFVPKETGEHIVSIKKHGQHIPNSPITVMISQSEIGDASRVVVSGQGLTEGRTFEPAEFIIDTREAGYGGLSLSIEGPSKVDINTEDLEDGTCKVTYCPTEPGNYIINIKFADQHVPGSPFCVKVTGEGRMKESITRRRTAPSVANIGSQCDLSLKIPEISIHDMTAQVTSPSGKIHDAEIMEGENNTYCIRFVPKEMGVHTVSVKYKGQHVPGSPFQFTVGPLGEGGAHKVRAGGPGLERAEVGTPAEFSIWTREAGAGGLSIAVEGPSKAEIAFEDRKDGSCGVSYIVQEPGDYEVSVKFNDEHIPDSPFVVPVGSTSDDARRLTVRHWEKPQPLMIGQRNCLLSSCHIGTLFFAVGLHGVRGFCWQVLRWPAQDLLP</sequence>
<dbReference type="FunFam" id="2.60.40.10:FF:000042">
    <property type="entry name" value="Filamin-B isoform B"/>
    <property type="match status" value="2"/>
</dbReference>
<dbReference type="Gene3D" id="2.60.40.10">
    <property type="entry name" value="Immunoglobulins"/>
    <property type="match status" value="20"/>
</dbReference>
<feature type="repeat" description="Filamin" evidence="3">
    <location>
        <begin position="1468"/>
        <end position="1526"/>
    </location>
</feature>
<feature type="repeat" description="Filamin" evidence="3">
    <location>
        <begin position="956"/>
        <end position="1055"/>
    </location>
</feature>
<accession>A0A2G9RV00</accession>
<dbReference type="OrthoDB" id="5334309at2759"/>
<dbReference type="Proteomes" id="UP000228934">
    <property type="component" value="Unassembled WGS sequence"/>
</dbReference>
<dbReference type="SUPFAM" id="SSF81296">
    <property type="entry name" value="E set domains"/>
    <property type="match status" value="20"/>
</dbReference>
<dbReference type="InterPro" id="IPR014756">
    <property type="entry name" value="Ig_E-set"/>
</dbReference>
<dbReference type="FunFam" id="2.60.40.10:FF:000126">
    <property type="entry name" value="filamin-C isoform X1"/>
    <property type="match status" value="1"/>
</dbReference>
<proteinExistence type="inferred from homology"/>
<feature type="repeat" description="Filamin" evidence="3">
    <location>
        <begin position="1899"/>
        <end position="1991"/>
    </location>
</feature>
<dbReference type="FunFam" id="2.60.40.10:FF:000001">
    <property type="entry name" value="Filamin-C isoform b"/>
    <property type="match status" value="4"/>
</dbReference>
<dbReference type="FunFam" id="2.60.40.10:FF:000118">
    <property type="entry name" value="filamin-C isoform X2"/>
    <property type="match status" value="1"/>
</dbReference>
<dbReference type="InterPro" id="IPR017868">
    <property type="entry name" value="Filamin/ABP280_repeat-like"/>
</dbReference>
<feature type="repeat" description="Filamin" evidence="3">
    <location>
        <begin position="180"/>
        <end position="276"/>
    </location>
</feature>
<dbReference type="FunFam" id="2.60.40.10:FF:000125">
    <property type="entry name" value="filamin-B isoform X1"/>
    <property type="match status" value="1"/>
</dbReference>
<comment type="similarity">
    <text evidence="1">Belongs to the filamin family.</text>
</comment>
<gene>
    <name evidence="5" type="ORF">AB205_0180600</name>
</gene>
<evidence type="ECO:0000256" key="2">
    <source>
        <dbReference type="ARBA" id="ARBA00022737"/>
    </source>
</evidence>
<evidence type="ECO:0000313" key="6">
    <source>
        <dbReference type="Proteomes" id="UP000228934"/>
    </source>
</evidence>
<dbReference type="FunFam" id="2.60.40.10:FF:000157">
    <property type="entry name" value="filamin-C isoform X1"/>
    <property type="match status" value="1"/>
</dbReference>
<evidence type="ECO:0000256" key="1">
    <source>
        <dbReference type="ARBA" id="ARBA00009238"/>
    </source>
</evidence>
<dbReference type="FunFam" id="2.60.40.10:FF:000168">
    <property type="entry name" value="filamin-C isoform X2"/>
    <property type="match status" value="1"/>
</dbReference>
<dbReference type="FunFam" id="2.60.40.10:FF:000007">
    <property type="entry name" value="Filamin-B isoform C"/>
    <property type="match status" value="3"/>
</dbReference>
<dbReference type="FunFam" id="2.60.40.10:FF:000115">
    <property type="entry name" value="filamin-C isoform X1"/>
    <property type="match status" value="1"/>
</dbReference>
<reference evidence="6" key="1">
    <citation type="journal article" date="2017" name="Nat. Commun.">
        <title>The North American bullfrog draft genome provides insight into hormonal regulation of long noncoding RNA.</title>
        <authorList>
            <person name="Hammond S.A."/>
            <person name="Warren R.L."/>
            <person name="Vandervalk B.P."/>
            <person name="Kucuk E."/>
            <person name="Khan H."/>
            <person name="Gibb E.A."/>
            <person name="Pandoh P."/>
            <person name="Kirk H."/>
            <person name="Zhao Y."/>
            <person name="Jones M."/>
            <person name="Mungall A.J."/>
            <person name="Coope R."/>
            <person name="Pleasance S."/>
            <person name="Moore R.A."/>
            <person name="Holt R.A."/>
            <person name="Round J.M."/>
            <person name="Ohora S."/>
            <person name="Walle B.V."/>
            <person name="Veldhoen N."/>
            <person name="Helbing C.C."/>
            <person name="Birol I."/>
        </authorList>
    </citation>
    <scope>NUCLEOTIDE SEQUENCE [LARGE SCALE GENOMIC DNA]</scope>
</reference>
<evidence type="ECO:0000256" key="4">
    <source>
        <dbReference type="SAM" id="MobiDB-lite"/>
    </source>
</evidence>
<feature type="repeat" description="Filamin" evidence="3">
    <location>
        <begin position="1526"/>
        <end position="1618"/>
    </location>
</feature>
<dbReference type="FunFam" id="2.60.40.10:FF:000154">
    <property type="entry name" value="filamin-B isoform X1"/>
    <property type="match status" value="1"/>
</dbReference>
<name>A0A2G9RV00_AQUCT</name>
<dbReference type="FunFam" id="2.60.40.10:FF:000122">
    <property type="entry name" value="filamin-C isoform X2"/>
    <property type="match status" value="1"/>
</dbReference>
<feature type="repeat" description="Filamin" evidence="3">
    <location>
        <begin position="861"/>
        <end position="955"/>
    </location>
</feature>
<evidence type="ECO:0000313" key="5">
    <source>
        <dbReference type="EMBL" id="PIO31738.1"/>
    </source>
</evidence>
<feature type="non-terminal residue" evidence="5">
    <location>
        <position position="2055"/>
    </location>
</feature>
<dbReference type="InterPro" id="IPR001298">
    <property type="entry name" value="Filamin/ABP280_rpt"/>
</dbReference>
<dbReference type="InterPro" id="IPR013783">
    <property type="entry name" value="Ig-like_fold"/>
</dbReference>
<feature type="repeat" description="Filamin" evidence="3">
    <location>
        <begin position="148"/>
        <end position="178"/>
    </location>
</feature>
<feature type="repeat" description="Filamin" evidence="3">
    <location>
        <begin position="1246"/>
        <end position="1342"/>
    </location>
</feature>
<protein>
    <recommendedName>
        <fullName evidence="7">Calponin-homology (CH) domain-containing protein</fullName>
    </recommendedName>
</protein>
<dbReference type="PANTHER" id="PTHR38537">
    <property type="entry name" value="JITTERBUG, ISOFORM N"/>
    <property type="match status" value="1"/>
</dbReference>
<feature type="repeat" description="Filamin" evidence="3">
    <location>
        <begin position="1149"/>
        <end position="1245"/>
    </location>
</feature>
<feature type="repeat" description="Filamin" evidence="3">
    <location>
        <begin position="1798"/>
        <end position="1896"/>
    </location>
</feature>
<dbReference type="FunFam" id="2.60.40.10:FF:000138">
    <property type="entry name" value="filamin-B isoform X1"/>
    <property type="match status" value="1"/>
</dbReference>
<dbReference type="FunFam" id="2.60.40.10:FF:000079">
    <property type="entry name" value="Filamin-B isoform C"/>
    <property type="match status" value="1"/>
</dbReference>
<dbReference type="GO" id="GO:0051015">
    <property type="term" value="F:actin filament binding"/>
    <property type="evidence" value="ECO:0007669"/>
    <property type="project" value="InterPro"/>
</dbReference>
<evidence type="ECO:0000256" key="3">
    <source>
        <dbReference type="PROSITE-ProRule" id="PRU00087"/>
    </source>
</evidence>
<dbReference type="Pfam" id="PF00630">
    <property type="entry name" value="Filamin"/>
    <property type="match status" value="20"/>
</dbReference>
<feature type="region of interest" description="Disordered" evidence="4">
    <location>
        <begin position="43"/>
        <end position="64"/>
    </location>
</feature>
<dbReference type="SUPFAM" id="SSF47576">
    <property type="entry name" value="Calponin-homology domain, CH-domain"/>
    <property type="match status" value="1"/>
</dbReference>
<dbReference type="PANTHER" id="PTHR38537:SF5">
    <property type="entry name" value="FILAMIN-A"/>
    <property type="match status" value="1"/>
</dbReference>
<feature type="repeat" description="Filamin" evidence="3">
    <location>
        <begin position="672"/>
        <end position="767"/>
    </location>
</feature>
<feature type="region of interest" description="Disordered" evidence="4">
    <location>
        <begin position="1066"/>
        <end position="1088"/>
    </location>
</feature>
<dbReference type="InterPro" id="IPR036872">
    <property type="entry name" value="CH_dom_sf"/>
</dbReference>
<dbReference type="InterPro" id="IPR044801">
    <property type="entry name" value="Filamin"/>
</dbReference>
<dbReference type="Gene3D" id="1.10.418.10">
    <property type="entry name" value="Calponin-like domain"/>
    <property type="match status" value="1"/>
</dbReference>
<dbReference type="FunFam" id="2.60.40.10:FF:000105">
    <property type="entry name" value="filamin-C isoform X1"/>
    <property type="match status" value="1"/>
</dbReference>
<dbReference type="SMART" id="SM00557">
    <property type="entry name" value="IG_FLMN"/>
    <property type="match status" value="20"/>
</dbReference>
<feature type="repeat" description="Filamin" evidence="3">
    <location>
        <begin position="573"/>
        <end position="671"/>
    </location>
</feature>
<dbReference type="GO" id="GO:0030036">
    <property type="term" value="P:actin cytoskeleton organization"/>
    <property type="evidence" value="ECO:0007669"/>
    <property type="project" value="InterPro"/>
</dbReference>